<dbReference type="Proteomes" id="UP000239833">
    <property type="component" value="Chromosome"/>
</dbReference>
<gene>
    <name evidence="2" type="ORF">ERICIII_04641</name>
</gene>
<evidence type="ECO:0000313" key="3">
    <source>
        <dbReference type="Proteomes" id="UP000239833"/>
    </source>
</evidence>
<protein>
    <submittedName>
        <fullName evidence="2">Uncharacterized protein</fullName>
    </submittedName>
</protein>
<name>A0A2L1U6U8_9BACL</name>
<evidence type="ECO:0000256" key="1">
    <source>
        <dbReference type="SAM" id="Phobius"/>
    </source>
</evidence>
<feature type="transmembrane region" description="Helical" evidence="1">
    <location>
        <begin position="7"/>
        <end position="29"/>
    </location>
</feature>
<organism evidence="2 3">
    <name type="scientific">Paenibacillus larvae subsp. larvae</name>
    <dbReference type="NCBI Taxonomy" id="147375"/>
    <lineage>
        <taxon>Bacteria</taxon>
        <taxon>Bacillati</taxon>
        <taxon>Bacillota</taxon>
        <taxon>Bacilli</taxon>
        <taxon>Bacillales</taxon>
        <taxon>Paenibacillaceae</taxon>
        <taxon>Paenibacillus</taxon>
    </lineage>
</organism>
<dbReference type="EMBL" id="CP019655">
    <property type="protein sequence ID" value="AVF28650.1"/>
    <property type="molecule type" value="Genomic_DNA"/>
</dbReference>
<keyword evidence="1" id="KW-1133">Transmembrane helix</keyword>
<keyword evidence="1" id="KW-0472">Membrane</keyword>
<sequence length="32" mass="3860">MNKLGKEFYFSIIVLIIIIVLSIFNLLYINWK</sequence>
<reference evidence="3" key="1">
    <citation type="submission" date="2017-02" db="EMBL/GenBank/DDBJ databases">
        <title>Delineation of Paenibacillus larvae strains originating from foulbrood outbreaks.</title>
        <authorList>
            <person name="Beims H."/>
            <person name="Bunk B."/>
            <person name="Sproeer C."/>
            <person name="Mohr K.I."/>
            <person name="Pradella S."/>
            <person name="Guenther G."/>
            <person name="Rohde M."/>
            <person name="von der Ohe W."/>
            <person name="Steinert M."/>
        </authorList>
    </citation>
    <scope>NUCLEOTIDE SEQUENCE [LARGE SCALE GENOMIC DNA]</scope>
    <source>
        <strain evidence="3">Eric_III</strain>
    </source>
</reference>
<dbReference type="AlphaFoldDB" id="A0A2L1U6U8"/>
<keyword evidence="1" id="KW-0812">Transmembrane</keyword>
<proteinExistence type="predicted"/>
<accession>A0A2L1U6U8</accession>
<evidence type="ECO:0000313" key="2">
    <source>
        <dbReference type="EMBL" id="AVF28650.1"/>
    </source>
</evidence>